<dbReference type="GO" id="GO:0006352">
    <property type="term" value="P:DNA-templated transcription initiation"/>
    <property type="evidence" value="ECO:0007669"/>
    <property type="project" value="UniProtKB-UniRule"/>
</dbReference>
<dbReference type="GO" id="GO:0005634">
    <property type="term" value="C:nucleus"/>
    <property type="evidence" value="ECO:0007669"/>
    <property type="project" value="UniProtKB-SubCell"/>
</dbReference>
<name>A0ABD3RHL5_9LAMI</name>
<dbReference type="Gene3D" id="2.40.50.140">
    <property type="entry name" value="Nucleic acid-binding proteins"/>
    <property type="match status" value="1"/>
</dbReference>
<evidence type="ECO:0000313" key="6">
    <source>
        <dbReference type="Proteomes" id="UP001634393"/>
    </source>
</evidence>
<evidence type="ECO:0000256" key="2">
    <source>
        <dbReference type="ARBA" id="ARBA00022478"/>
    </source>
</evidence>
<dbReference type="SUPFAM" id="SSF50249">
    <property type="entry name" value="Nucleic acid-binding proteins"/>
    <property type="match status" value="1"/>
</dbReference>
<dbReference type="Proteomes" id="UP001634393">
    <property type="component" value="Unassembled WGS sequence"/>
</dbReference>
<comment type="subcellular location">
    <subcellularLocation>
        <location evidence="1 4">Nucleus</location>
    </subcellularLocation>
</comment>
<evidence type="ECO:0000256" key="1">
    <source>
        <dbReference type="ARBA" id="ARBA00004123"/>
    </source>
</evidence>
<dbReference type="GO" id="GO:0000428">
    <property type="term" value="C:DNA-directed RNA polymerase complex"/>
    <property type="evidence" value="ECO:0007669"/>
    <property type="project" value="UniProtKB-KW"/>
</dbReference>
<evidence type="ECO:0000256" key="4">
    <source>
        <dbReference type="RuleBase" id="RU369086"/>
    </source>
</evidence>
<organism evidence="5 6">
    <name type="scientific">Penstemon smallii</name>
    <dbReference type="NCBI Taxonomy" id="265156"/>
    <lineage>
        <taxon>Eukaryota</taxon>
        <taxon>Viridiplantae</taxon>
        <taxon>Streptophyta</taxon>
        <taxon>Embryophyta</taxon>
        <taxon>Tracheophyta</taxon>
        <taxon>Spermatophyta</taxon>
        <taxon>Magnoliopsida</taxon>
        <taxon>eudicotyledons</taxon>
        <taxon>Gunneridae</taxon>
        <taxon>Pentapetalae</taxon>
        <taxon>asterids</taxon>
        <taxon>lamiids</taxon>
        <taxon>Lamiales</taxon>
        <taxon>Plantaginaceae</taxon>
        <taxon>Cheloneae</taxon>
        <taxon>Penstemon</taxon>
    </lineage>
</organism>
<gene>
    <name evidence="5" type="ORF">ACJIZ3_013785</name>
</gene>
<keyword evidence="4" id="KW-0539">Nucleus</keyword>
<dbReference type="InterPro" id="IPR045113">
    <property type="entry name" value="Rpb7-like"/>
</dbReference>
<accession>A0ABD3RHL5</accession>
<dbReference type="AlphaFoldDB" id="A0ABD3RHL5"/>
<keyword evidence="6" id="KW-1185">Reference proteome</keyword>
<protein>
    <recommendedName>
        <fullName evidence="4">DNA-directed RNA polymerase subunit</fullName>
    </recommendedName>
</protein>
<comment type="function">
    <text evidence="4">DNA-dependent RNA polymerase which catalyzes the transcription of DNA into RNA using the four ribonucleoside triphosphates as substrates.</text>
</comment>
<dbReference type="PANTHER" id="PTHR12709:SF6">
    <property type="entry name" value="DNA-DIRECTED RNA POLYMERASE SUBUNIT 7-LIKE PROTEIN"/>
    <property type="match status" value="1"/>
</dbReference>
<evidence type="ECO:0000313" key="5">
    <source>
        <dbReference type="EMBL" id="KAL3812517.1"/>
    </source>
</evidence>
<proteinExistence type="predicted"/>
<dbReference type="InterPro" id="IPR012340">
    <property type="entry name" value="NA-bd_OB-fold"/>
</dbReference>
<reference evidence="5 6" key="1">
    <citation type="submission" date="2024-12" db="EMBL/GenBank/DDBJ databases">
        <title>The unique morphological basis and parallel evolutionary history of personate flowers in Penstemon.</title>
        <authorList>
            <person name="Depatie T.H."/>
            <person name="Wessinger C.A."/>
        </authorList>
    </citation>
    <scope>NUCLEOTIDE SEQUENCE [LARGE SCALE GENOMIC DNA]</scope>
    <source>
        <strain evidence="5">WTNN_2</strain>
        <tissue evidence="5">Leaf</tissue>
    </source>
</reference>
<keyword evidence="2 4" id="KW-0240">DNA-directed RNA polymerase</keyword>
<sequence length="187" mass="21109">MIREIIFDHEVHFPTKNLEKKGEILTSFIATKLLKQLSCYRACKCGYLLAVTKLISIGHGHNKSSPHCTCFPVEFRCRTFIPVNGEIFTGVVKHVVENGVFLKSGPMNIVYLSSLKMPNYNFVSDKIEKPVFMRDDLSKIEVGVVVRFVVFAVKWVEDRQREFRVLASIDGDGLGPVSSNGLDELDL</sequence>
<dbReference type="InterPro" id="IPR036898">
    <property type="entry name" value="RNA_pol_Rpb7-like_N_sf"/>
</dbReference>
<dbReference type="PANTHER" id="PTHR12709">
    <property type="entry name" value="DNA-DIRECTED RNA POLYMERASE II, III"/>
    <property type="match status" value="1"/>
</dbReference>
<keyword evidence="3 4" id="KW-0804">Transcription</keyword>
<dbReference type="Gene3D" id="3.30.1490.120">
    <property type="entry name" value="RNA polymerase Rpb7-like, N-terminal domain"/>
    <property type="match status" value="1"/>
</dbReference>
<comment type="caution">
    <text evidence="5">The sequence shown here is derived from an EMBL/GenBank/DDBJ whole genome shotgun (WGS) entry which is preliminary data.</text>
</comment>
<evidence type="ECO:0000256" key="3">
    <source>
        <dbReference type="ARBA" id="ARBA00023163"/>
    </source>
</evidence>
<dbReference type="EMBL" id="JBJXBP010000008">
    <property type="protein sequence ID" value="KAL3812517.1"/>
    <property type="molecule type" value="Genomic_DNA"/>
</dbReference>